<protein>
    <submittedName>
        <fullName evidence="6">ECF RNA polymerase sigma-E factor</fullName>
    </submittedName>
</protein>
<dbReference type="InterPro" id="IPR013249">
    <property type="entry name" value="RNA_pol_sigma70_r4_t2"/>
</dbReference>
<dbReference type="GO" id="GO:0006352">
    <property type="term" value="P:DNA-templated transcription initiation"/>
    <property type="evidence" value="ECO:0007669"/>
    <property type="project" value="InterPro"/>
</dbReference>
<keyword evidence="7" id="KW-1185">Reference proteome</keyword>
<dbReference type="Gene3D" id="1.10.1740.10">
    <property type="match status" value="1"/>
</dbReference>
<dbReference type="GO" id="GO:0016987">
    <property type="term" value="F:sigma factor activity"/>
    <property type="evidence" value="ECO:0007669"/>
    <property type="project" value="UniProtKB-KW"/>
</dbReference>
<keyword evidence="2" id="KW-0805">Transcription regulation</keyword>
<dbReference type="KEGG" id="mff:MFFC18_13130"/>
<dbReference type="Pfam" id="PF08281">
    <property type="entry name" value="Sigma70_r4_2"/>
    <property type="match status" value="1"/>
</dbReference>
<dbReference type="SUPFAM" id="SSF88946">
    <property type="entry name" value="Sigma2 domain of RNA polymerase sigma factors"/>
    <property type="match status" value="1"/>
</dbReference>
<dbReference type="RefSeq" id="WP_075084422.1">
    <property type="nucleotide sequence ID" value="NZ_CP042912.1"/>
</dbReference>
<keyword evidence="4" id="KW-0804">Transcription</keyword>
<dbReference type="InterPro" id="IPR014326">
    <property type="entry name" value="RNA_pol_sigma-70_Plancto"/>
</dbReference>
<evidence type="ECO:0000256" key="3">
    <source>
        <dbReference type="ARBA" id="ARBA00023082"/>
    </source>
</evidence>
<dbReference type="NCBIfam" id="TIGR02984">
    <property type="entry name" value="Sig-70_plancto1"/>
    <property type="match status" value="1"/>
</dbReference>
<evidence type="ECO:0000256" key="1">
    <source>
        <dbReference type="ARBA" id="ARBA00010641"/>
    </source>
</evidence>
<dbReference type="Proteomes" id="UP000322214">
    <property type="component" value="Chromosome"/>
</dbReference>
<sequence length="212" mass="24258">MSESSYPTLSLLHRAREGDGSSLGILLRKYFRYLNSLSHGHLDDRIGVRVSASDIVQDTLLEAHRDFGKFSGTTIEEFTGWLRRILFNNLATAIEKHVLADKRDVRKQRSLDQEIGPADQSHARLAKYLQQDATSPSTPMQRDESLDQLLLAINTLPSDYQTVIRMRHFDDLSFAQIAKQLDRNSGAVRMMWVRAIEKLRVVLKRLEDNHDA</sequence>
<dbReference type="InterPro" id="IPR014284">
    <property type="entry name" value="RNA_pol_sigma-70_dom"/>
</dbReference>
<dbReference type="GO" id="GO:0003677">
    <property type="term" value="F:DNA binding"/>
    <property type="evidence" value="ECO:0007669"/>
    <property type="project" value="InterPro"/>
</dbReference>
<dbReference type="InterPro" id="IPR013325">
    <property type="entry name" value="RNA_pol_sigma_r2"/>
</dbReference>
<dbReference type="CDD" id="cd06171">
    <property type="entry name" value="Sigma70_r4"/>
    <property type="match status" value="1"/>
</dbReference>
<evidence type="ECO:0000256" key="2">
    <source>
        <dbReference type="ARBA" id="ARBA00023015"/>
    </source>
</evidence>
<dbReference type="Gene3D" id="1.10.10.10">
    <property type="entry name" value="Winged helix-like DNA-binding domain superfamily/Winged helix DNA-binding domain"/>
    <property type="match status" value="1"/>
</dbReference>
<accession>A0A5B9P4A7</accession>
<feature type="domain" description="RNA polymerase sigma factor 70 region 4 type 2" evidence="5">
    <location>
        <begin position="147"/>
        <end position="199"/>
    </location>
</feature>
<comment type="similarity">
    <text evidence="1">Belongs to the sigma-70 factor family. ECF subfamily.</text>
</comment>
<dbReference type="AlphaFoldDB" id="A0A5B9P4A7"/>
<organism evidence="6 7">
    <name type="scientific">Mariniblastus fucicola</name>
    <dbReference type="NCBI Taxonomy" id="980251"/>
    <lineage>
        <taxon>Bacteria</taxon>
        <taxon>Pseudomonadati</taxon>
        <taxon>Planctomycetota</taxon>
        <taxon>Planctomycetia</taxon>
        <taxon>Pirellulales</taxon>
        <taxon>Pirellulaceae</taxon>
        <taxon>Mariniblastus</taxon>
    </lineage>
</organism>
<dbReference type="STRING" id="980251.GCA_001642875_01562"/>
<dbReference type="OrthoDB" id="265297at2"/>
<dbReference type="InterPro" id="IPR036388">
    <property type="entry name" value="WH-like_DNA-bd_sf"/>
</dbReference>
<name>A0A5B9P4A7_9BACT</name>
<gene>
    <name evidence="6" type="primary">rpoE_2</name>
    <name evidence="6" type="ORF">MFFC18_13130</name>
</gene>
<dbReference type="PANTHER" id="PTHR43133">
    <property type="entry name" value="RNA POLYMERASE ECF-TYPE SIGMA FACTO"/>
    <property type="match status" value="1"/>
</dbReference>
<evidence type="ECO:0000313" key="6">
    <source>
        <dbReference type="EMBL" id="QEG21457.1"/>
    </source>
</evidence>
<dbReference type="EMBL" id="CP042912">
    <property type="protein sequence ID" value="QEG21457.1"/>
    <property type="molecule type" value="Genomic_DNA"/>
</dbReference>
<evidence type="ECO:0000313" key="7">
    <source>
        <dbReference type="Proteomes" id="UP000322214"/>
    </source>
</evidence>
<evidence type="ECO:0000259" key="5">
    <source>
        <dbReference type="Pfam" id="PF08281"/>
    </source>
</evidence>
<keyword evidence="3" id="KW-0731">Sigma factor</keyword>
<evidence type="ECO:0000256" key="4">
    <source>
        <dbReference type="ARBA" id="ARBA00023163"/>
    </source>
</evidence>
<dbReference type="NCBIfam" id="TIGR02937">
    <property type="entry name" value="sigma70-ECF"/>
    <property type="match status" value="1"/>
</dbReference>
<dbReference type="InterPro" id="IPR013324">
    <property type="entry name" value="RNA_pol_sigma_r3/r4-like"/>
</dbReference>
<proteinExistence type="inferred from homology"/>
<dbReference type="PANTHER" id="PTHR43133:SF51">
    <property type="entry name" value="RNA POLYMERASE SIGMA FACTOR"/>
    <property type="match status" value="1"/>
</dbReference>
<dbReference type="InterPro" id="IPR039425">
    <property type="entry name" value="RNA_pol_sigma-70-like"/>
</dbReference>
<dbReference type="SUPFAM" id="SSF88659">
    <property type="entry name" value="Sigma3 and sigma4 domains of RNA polymerase sigma factors"/>
    <property type="match status" value="1"/>
</dbReference>
<reference evidence="6 7" key="1">
    <citation type="submission" date="2019-08" db="EMBL/GenBank/DDBJ databases">
        <title>Deep-cultivation of Planctomycetes and their phenomic and genomic characterization uncovers novel biology.</title>
        <authorList>
            <person name="Wiegand S."/>
            <person name="Jogler M."/>
            <person name="Boedeker C."/>
            <person name="Pinto D."/>
            <person name="Vollmers J."/>
            <person name="Rivas-Marin E."/>
            <person name="Kohn T."/>
            <person name="Peeters S.H."/>
            <person name="Heuer A."/>
            <person name="Rast P."/>
            <person name="Oberbeckmann S."/>
            <person name="Bunk B."/>
            <person name="Jeske O."/>
            <person name="Meyerdierks A."/>
            <person name="Storesund J.E."/>
            <person name="Kallscheuer N."/>
            <person name="Luecker S."/>
            <person name="Lage O.M."/>
            <person name="Pohl T."/>
            <person name="Merkel B.J."/>
            <person name="Hornburger P."/>
            <person name="Mueller R.-W."/>
            <person name="Bruemmer F."/>
            <person name="Labrenz M."/>
            <person name="Spormann A.M."/>
            <person name="Op den Camp H."/>
            <person name="Overmann J."/>
            <person name="Amann R."/>
            <person name="Jetten M.S.M."/>
            <person name="Mascher T."/>
            <person name="Medema M.H."/>
            <person name="Devos D.P."/>
            <person name="Kaster A.-K."/>
            <person name="Ovreas L."/>
            <person name="Rohde M."/>
            <person name="Galperin M.Y."/>
            <person name="Jogler C."/>
        </authorList>
    </citation>
    <scope>NUCLEOTIDE SEQUENCE [LARGE SCALE GENOMIC DNA]</scope>
    <source>
        <strain evidence="6 7">FC18</strain>
    </source>
</reference>